<dbReference type="Proteomes" id="UP000250235">
    <property type="component" value="Unassembled WGS sequence"/>
</dbReference>
<organism evidence="1 2">
    <name type="scientific">Dorcoceras hygrometricum</name>
    <dbReference type="NCBI Taxonomy" id="472368"/>
    <lineage>
        <taxon>Eukaryota</taxon>
        <taxon>Viridiplantae</taxon>
        <taxon>Streptophyta</taxon>
        <taxon>Embryophyta</taxon>
        <taxon>Tracheophyta</taxon>
        <taxon>Spermatophyta</taxon>
        <taxon>Magnoliopsida</taxon>
        <taxon>eudicotyledons</taxon>
        <taxon>Gunneridae</taxon>
        <taxon>Pentapetalae</taxon>
        <taxon>asterids</taxon>
        <taxon>lamiids</taxon>
        <taxon>Lamiales</taxon>
        <taxon>Gesneriaceae</taxon>
        <taxon>Didymocarpoideae</taxon>
        <taxon>Trichosporeae</taxon>
        <taxon>Loxocarpinae</taxon>
        <taxon>Dorcoceras</taxon>
    </lineage>
</organism>
<sequence>MHGGRTNALTLLAASLDAPDANLCAAGRASRATLGAASCEGGRPLLLRCSSAGRRLPLLADDDCASVGHRRALLAGRCRSRVVPLHAWWCARPCALAALVIFMAAPAGHRSGDARASLRRSRDGWSAFF</sequence>
<evidence type="ECO:0000313" key="1">
    <source>
        <dbReference type="EMBL" id="KZT76972.1"/>
    </source>
</evidence>
<evidence type="ECO:0000313" key="2">
    <source>
        <dbReference type="Proteomes" id="UP000250235"/>
    </source>
</evidence>
<name>A0A2Z6ZUN9_9LAMI</name>
<gene>
    <name evidence="1" type="ORF">F511_46003</name>
</gene>
<accession>A0A2Z6ZUN9</accession>
<protein>
    <submittedName>
        <fullName evidence="1">Uncharacterized protein</fullName>
    </submittedName>
</protein>
<dbReference type="EMBL" id="KV078772">
    <property type="protein sequence ID" value="KZT76972.1"/>
    <property type="molecule type" value="Genomic_DNA"/>
</dbReference>
<keyword evidence="2" id="KW-1185">Reference proteome</keyword>
<dbReference type="AlphaFoldDB" id="A0A2Z6ZUN9"/>
<reference evidence="1 2" key="1">
    <citation type="journal article" date="2015" name="Proc. Natl. Acad. Sci. U.S.A.">
        <title>The resurrection genome of Boea hygrometrica: A blueprint for survival of dehydration.</title>
        <authorList>
            <person name="Xiao L."/>
            <person name="Yang G."/>
            <person name="Zhang L."/>
            <person name="Yang X."/>
            <person name="Zhao S."/>
            <person name="Ji Z."/>
            <person name="Zhou Q."/>
            <person name="Hu M."/>
            <person name="Wang Y."/>
            <person name="Chen M."/>
            <person name="Xu Y."/>
            <person name="Jin H."/>
            <person name="Xiao X."/>
            <person name="Hu G."/>
            <person name="Bao F."/>
            <person name="Hu Y."/>
            <person name="Wan P."/>
            <person name="Li L."/>
            <person name="Deng X."/>
            <person name="Kuang T."/>
            <person name="Xiang C."/>
            <person name="Zhu J.K."/>
            <person name="Oliver M.J."/>
            <person name="He Y."/>
        </authorList>
    </citation>
    <scope>NUCLEOTIDE SEQUENCE [LARGE SCALE GENOMIC DNA]</scope>
    <source>
        <strain evidence="2">cv. XS01</strain>
    </source>
</reference>
<proteinExistence type="predicted"/>